<dbReference type="KEGG" id="acan:ACA1_157210"/>
<comment type="similarity">
    <text evidence="3">Belongs to the ATG17 family.</text>
</comment>
<keyword evidence="4" id="KW-0963">Cytoplasm</keyword>
<dbReference type="GO" id="GO:0034045">
    <property type="term" value="C:phagophore assembly site membrane"/>
    <property type="evidence" value="ECO:0007669"/>
    <property type="project" value="UniProtKB-SubCell"/>
</dbReference>
<dbReference type="GO" id="GO:0000045">
    <property type="term" value="P:autophagosome assembly"/>
    <property type="evidence" value="ECO:0007669"/>
    <property type="project" value="TreeGrafter"/>
</dbReference>
<gene>
    <name evidence="9" type="ORF">ACA1_157210</name>
</gene>
<dbReference type="GeneID" id="14922919"/>
<dbReference type="GO" id="GO:0060090">
    <property type="term" value="F:molecular adaptor activity"/>
    <property type="evidence" value="ECO:0007669"/>
    <property type="project" value="TreeGrafter"/>
</dbReference>
<keyword evidence="5" id="KW-0072">Autophagy</keyword>
<dbReference type="AlphaFoldDB" id="L8H912"/>
<dbReference type="VEuPathDB" id="AmoebaDB:ACA1_157210"/>
<accession>L8H912</accession>
<dbReference type="GO" id="GO:0034727">
    <property type="term" value="P:piecemeal microautophagy of the nucleus"/>
    <property type="evidence" value="ECO:0007669"/>
    <property type="project" value="TreeGrafter"/>
</dbReference>
<evidence type="ECO:0000313" key="10">
    <source>
        <dbReference type="Proteomes" id="UP000011083"/>
    </source>
</evidence>
<evidence type="ECO:0000256" key="5">
    <source>
        <dbReference type="ARBA" id="ARBA00023006"/>
    </source>
</evidence>
<dbReference type="EMBL" id="KB007890">
    <property type="protein sequence ID" value="ELR21999.1"/>
    <property type="molecule type" value="Genomic_DNA"/>
</dbReference>
<keyword evidence="10" id="KW-1185">Reference proteome</keyword>
<dbReference type="OMA" id="QCDFITF"/>
<feature type="region of interest" description="Disordered" evidence="7">
    <location>
        <begin position="1"/>
        <end position="60"/>
    </location>
</feature>
<feature type="region of interest" description="Disordered" evidence="7">
    <location>
        <begin position="462"/>
        <end position="511"/>
    </location>
</feature>
<keyword evidence="6" id="KW-0472">Membrane</keyword>
<evidence type="ECO:0000256" key="2">
    <source>
        <dbReference type="ARBA" id="ARBA00004623"/>
    </source>
</evidence>
<feature type="domain" description="Autophagy protein ATG17-like" evidence="8">
    <location>
        <begin position="82"/>
        <end position="431"/>
    </location>
</feature>
<dbReference type="InterPro" id="IPR007240">
    <property type="entry name" value="Atg17"/>
</dbReference>
<evidence type="ECO:0000259" key="8">
    <source>
        <dbReference type="Pfam" id="PF04108"/>
    </source>
</evidence>
<dbReference type="PANTHER" id="PTHR28005:SF1">
    <property type="entry name" value="AUTOPHAGY-RELATED PROTEIN 17"/>
    <property type="match status" value="1"/>
</dbReference>
<dbReference type="RefSeq" id="XP_004348454.1">
    <property type="nucleotide sequence ID" value="XM_004348404.1"/>
</dbReference>
<comment type="subcellular location">
    <subcellularLocation>
        <location evidence="1">Cytoplasm</location>
    </subcellularLocation>
    <subcellularLocation>
        <location evidence="2">Preautophagosomal structure membrane</location>
        <topology evidence="2">Peripheral membrane protein</topology>
    </subcellularLocation>
</comment>
<organism evidence="9 10">
    <name type="scientific">Acanthamoeba castellanii (strain ATCC 30010 / Neff)</name>
    <dbReference type="NCBI Taxonomy" id="1257118"/>
    <lineage>
        <taxon>Eukaryota</taxon>
        <taxon>Amoebozoa</taxon>
        <taxon>Discosea</taxon>
        <taxon>Longamoebia</taxon>
        <taxon>Centramoebida</taxon>
        <taxon>Acanthamoebidae</taxon>
        <taxon>Acanthamoeba</taxon>
    </lineage>
</organism>
<evidence type="ECO:0000256" key="1">
    <source>
        <dbReference type="ARBA" id="ARBA00004496"/>
    </source>
</evidence>
<dbReference type="OrthoDB" id="1937984at2759"/>
<dbReference type="PANTHER" id="PTHR28005">
    <property type="entry name" value="AUTOPHAGY-RELATED PROTEIN 17"/>
    <property type="match status" value="1"/>
</dbReference>
<evidence type="ECO:0000256" key="3">
    <source>
        <dbReference type="ARBA" id="ARBA00006259"/>
    </source>
</evidence>
<evidence type="ECO:0000256" key="4">
    <source>
        <dbReference type="ARBA" id="ARBA00022490"/>
    </source>
</evidence>
<dbReference type="Proteomes" id="UP000011083">
    <property type="component" value="Unassembled WGS sequence"/>
</dbReference>
<evidence type="ECO:0000256" key="6">
    <source>
        <dbReference type="ARBA" id="ARBA00023136"/>
    </source>
</evidence>
<evidence type="ECO:0000313" key="9">
    <source>
        <dbReference type="EMBL" id="ELR21999.1"/>
    </source>
</evidence>
<reference evidence="9 10" key="1">
    <citation type="journal article" date="2013" name="Genome Biol.">
        <title>Genome of Acanthamoeba castellanii highlights extensive lateral gene transfer and early evolution of tyrosine kinase signaling.</title>
        <authorList>
            <person name="Clarke M."/>
            <person name="Lohan A.J."/>
            <person name="Liu B."/>
            <person name="Lagkouvardos I."/>
            <person name="Roy S."/>
            <person name="Zafar N."/>
            <person name="Bertelli C."/>
            <person name="Schilde C."/>
            <person name="Kianianmomeni A."/>
            <person name="Burglin T.R."/>
            <person name="Frech C."/>
            <person name="Turcotte B."/>
            <person name="Kopec K.O."/>
            <person name="Synnott J.M."/>
            <person name="Choo C."/>
            <person name="Paponov I."/>
            <person name="Finkler A."/>
            <person name="Soon Heng Tan C."/>
            <person name="Hutchins A.P."/>
            <person name="Weinmeier T."/>
            <person name="Rattei T."/>
            <person name="Chu J.S."/>
            <person name="Gimenez G."/>
            <person name="Irimia M."/>
            <person name="Rigden D.J."/>
            <person name="Fitzpatrick D.A."/>
            <person name="Lorenzo-Morales J."/>
            <person name="Bateman A."/>
            <person name="Chiu C.H."/>
            <person name="Tang P."/>
            <person name="Hegemann P."/>
            <person name="Fromm H."/>
            <person name="Raoult D."/>
            <person name="Greub G."/>
            <person name="Miranda-Saavedra D."/>
            <person name="Chen N."/>
            <person name="Nash P."/>
            <person name="Ginger M.L."/>
            <person name="Horn M."/>
            <person name="Schaap P."/>
            <person name="Caler L."/>
            <person name="Loftus B."/>
        </authorList>
    </citation>
    <scope>NUCLEOTIDE SEQUENCE [LARGE SCALE GENOMIC DNA]</scope>
    <source>
        <strain evidence="9 10">Neff</strain>
    </source>
</reference>
<dbReference type="GO" id="GO:1990316">
    <property type="term" value="C:Atg1/ULK1 kinase complex"/>
    <property type="evidence" value="ECO:0007669"/>
    <property type="project" value="TreeGrafter"/>
</dbReference>
<dbReference type="GO" id="GO:0030295">
    <property type="term" value="F:protein kinase activator activity"/>
    <property type="evidence" value="ECO:0007669"/>
    <property type="project" value="TreeGrafter"/>
</dbReference>
<protein>
    <recommendedName>
        <fullName evidence="8">Autophagy protein ATG17-like domain-containing protein</fullName>
    </recommendedName>
</protein>
<feature type="compositionally biased region" description="Low complexity" evidence="7">
    <location>
        <begin position="30"/>
        <end position="52"/>
    </location>
</feature>
<dbReference type="Pfam" id="PF04108">
    <property type="entry name" value="ATG17_like"/>
    <property type="match status" value="1"/>
</dbReference>
<evidence type="ECO:0000256" key="7">
    <source>
        <dbReference type="SAM" id="MobiDB-lite"/>
    </source>
</evidence>
<proteinExistence type="inferred from homology"/>
<dbReference type="InterPro" id="IPR045326">
    <property type="entry name" value="ATG17-like_dom"/>
</dbReference>
<sequence>MDDPRRPHHQASPPGSGGGGMRQFLTQLESSSSATSPPSSSSSPSSSSALPPGVMGGGEDTTKALEELLGKATKMVAMSEAYLRQAQKAIDQGRQSSEKLEISHGRLELISVELDKQAQLTGQLRLRINGMQRTLQSYKSRSNEVNEALQAIFDTLKTRSLEEGLLTSQHSNLYDFVDSQSVQKLQRQAVQEIREMEKLHRNVNTIMQSVDTAFKGLKAAADAAEIRVDFRLSYPTEKTSLQLNEANAMSAISLSIASHCDQLRHLLQSRAGPKPRFVDLTGIRKRAEQLPSSLSLAYNRLQRIQESTKQIEDRCQKYATTFQRATQVFAQFEQFGVDVQEVVHQIDEHERAFEERRGEAAFLFEELANLTTWYELFGTAYEELLVEVERRHNEHKRMQEIVLAYQKELNVWYQVETQKRENFFEFYGRYLPQSLCPSVMENAPRYEIYPLHFTTALPLLGGRRRSEDEQADDEGAAAGDVDGSDHHEPGPERSPTSGEKQEAKHARGVAN</sequence>
<dbReference type="GO" id="GO:0000422">
    <property type="term" value="P:autophagy of mitochondrion"/>
    <property type="evidence" value="ECO:0007669"/>
    <property type="project" value="TreeGrafter"/>
</dbReference>
<dbReference type="STRING" id="1257118.L8H912"/>
<name>L8H912_ACACF</name>